<evidence type="ECO:0000256" key="1">
    <source>
        <dbReference type="SAM" id="Phobius"/>
    </source>
</evidence>
<feature type="transmembrane region" description="Helical" evidence="1">
    <location>
        <begin position="226"/>
        <end position="246"/>
    </location>
</feature>
<keyword evidence="3" id="KW-1185">Reference proteome</keyword>
<proteinExistence type="predicted"/>
<dbReference type="RefSeq" id="WP_263608123.1">
    <property type="nucleotide sequence ID" value="NZ_JAOVQM010000002.1"/>
</dbReference>
<feature type="transmembrane region" description="Helical" evidence="1">
    <location>
        <begin position="92"/>
        <end position="109"/>
    </location>
</feature>
<feature type="transmembrane region" description="Helical" evidence="1">
    <location>
        <begin position="115"/>
        <end position="133"/>
    </location>
</feature>
<dbReference type="Proteomes" id="UP001177160">
    <property type="component" value="Unassembled WGS sequence"/>
</dbReference>
<comment type="caution">
    <text evidence="2">The sequence shown here is derived from an EMBL/GenBank/DDBJ whole genome shotgun (WGS) entry which is preliminary data.</text>
</comment>
<keyword evidence="1" id="KW-0812">Transmembrane</keyword>
<feature type="transmembrane region" description="Helical" evidence="1">
    <location>
        <begin position="200"/>
        <end position="220"/>
    </location>
</feature>
<feature type="transmembrane region" description="Helical" evidence="1">
    <location>
        <begin position="12"/>
        <end position="31"/>
    </location>
</feature>
<keyword evidence="1" id="KW-1133">Transmembrane helix</keyword>
<evidence type="ECO:0000313" key="3">
    <source>
        <dbReference type="Proteomes" id="UP001177160"/>
    </source>
</evidence>
<dbReference type="EMBL" id="JAOVQM010000002">
    <property type="protein sequence ID" value="MCV2231970.1"/>
    <property type="molecule type" value="Genomic_DNA"/>
</dbReference>
<keyword evidence="1" id="KW-0472">Membrane</keyword>
<accession>A0ABT2Y5E5</accession>
<evidence type="ECO:0000313" key="2">
    <source>
        <dbReference type="EMBL" id="MCV2231970.1"/>
    </source>
</evidence>
<feature type="transmembrane region" description="Helical" evidence="1">
    <location>
        <begin position="145"/>
        <end position="163"/>
    </location>
</feature>
<name>A0ABT2Y5E5_9MOLU</name>
<sequence length="365" mass="42151">MGYWKSRNINAFVFLFGLLIISLSVFLVNVFRLSGFISVIPIFGFILIVGSLLHLIVTRKSMIGESSLYMKSKGINYIPAIQSRITLNRGKWVLYLVGFVFTIISLIAIRFDSLLITIILIFLYVLYCILVSILDSKSVTKKEKIMVFLSIPIYLFVVFSSNMRIPSGIAMSWVMASVILVILTYIKIYKSDNKEHLSRLIPIFGGYIAYLSIIQDDYYVFNHVGITAFVCSVVLVVAIIVLYFLYKKQPALITPTGYFVSITIFPLIIGLAVSFAFLQLNYSFDFSQQTTDIVDILGKDTYIYDGDENFYFTYDFYERDRVFITEEEYANIIVGDTFEMRYYNGLFGIKYYIYKENQYIVDRDH</sequence>
<reference evidence="2" key="1">
    <citation type="submission" date="2022-09" db="EMBL/GenBank/DDBJ databases">
        <title>Novel Mycoplasma species identified in domestic and wild animals.</title>
        <authorList>
            <person name="Volokhov D.V."/>
            <person name="Furtak V.A."/>
            <person name="Zagorodnyaya T.A."/>
        </authorList>
    </citation>
    <scope>NUCLEOTIDE SEQUENCE</scope>
    <source>
        <strain evidence="2">Oakley</strain>
    </source>
</reference>
<feature type="transmembrane region" description="Helical" evidence="1">
    <location>
        <begin position="169"/>
        <end position="188"/>
    </location>
</feature>
<protein>
    <submittedName>
        <fullName evidence="2">Uncharacterized protein</fullName>
    </submittedName>
</protein>
<gene>
    <name evidence="2" type="ORF">N7548_03925</name>
</gene>
<organism evidence="2 3">
    <name type="scientific">Paracholeplasma manati</name>
    <dbReference type="NCBI Taxonomy" id="591373"/>
    <lineage>
        <taxon>Bacteria</taxon>
        <taxon>Bacillati</taxon>
        <taxon>Mycoplasmatota</taxon>
        <taxon>Mollicutes</taxon>
        <taxon>Acholeplasmatales</taxon>
        <taxon>Acholeplasmataceae</taxon>
        <taxon>Paracholeplasma</taxon>
    </lineage>
</organism>
<feature type="transmembrane region" description="Helical" evidence="1">
    <location>
        <begin position="258"/>
        <end position="278"/>
    </location>
</feature>
<feature type="transmembrane region" description="Helical" evidence="1">
    <location>
        <begin position="37"/>
        <end position="57"/>
    </location>
</feature>